<dbReference type="KEGG" id="bgf:BC1003_0222"/>
<dbReference type="SUPFAM" id="SSF53822">
    <property type="entry name" value="Periplasmic binding protein-like I"/>
    <property type="match status" value="1"/>
</dbReference>
<dbReference type="CDD" id="cd06333">
    <property type="entry name" value="PBP1_ABC_RPA1789-like"/>
    <property type="match status" value="1"/>
</dbReference>
<dbReference type="InterPro" id="IPR051010">
    <property type="entry name" value="BCAA_transport"/>
</dbReference>
<dbReference type="PANTHER" id="PTHR30483:SF38">
    <property type="entry name" value="BLR7848 PROTEIN"/>
    <property type="match status" value="1"/>
</dbReference>
<evidence type="ECO:0000256" key="1">
    <source>
        <dbReference type="ARBA" id="ARBA00010062"/>
    </source>
</evidence>
<keyword evidence="2" id="KW-0732">Signal</keyword>
<dbReference type="STRING" id="640512.BC1003_0222"/>
<dbReference type="AlphaFoldDB" id="E1T5U9"/>
<name>E1T5U9_BURSG</name>
<reference evidence="4" key="1">
    <citation type="submission" date="2010-09" db="EMBL/GenBank/DDBJ databases">
        <title>Complete sequence of chromosome1 of Burkholderia sp. CCGE1003.</title>
        <authorList>
            <consortium name="US DOE Joint Genome Institute"/>
            <person name="Lucas S."/>
            <person name="Copeland A."/>
            <person name="Lapidus A."/>
            <person name="Cheng J.-F."/>
            <person name="Bruce D."/>
            <person name="Goodwin L."/>
            <person name="Pitluck S."/>
            <person name="Daligault H."/>
            <person name="Davenport K."/>
            <person name="Detter J.C."/>
            <person name="Han C."/>
            <person name="Tapia R."/>
            <person name="Land M."/>
            <person name="Hauser L."/>
            <person name="Jeffries C."/>
            <person name="Kyrpides N."/>
            <person name="Ivanova N."/>
            <person name="Ovchinnikova G."/>
            <person name="Martinez-Romero E."/>
            <person name="Rogel M.A."/>
            <person name="Auchtung J."/>
            <person name="Tiedje J.M."/>
            <person name="Woyke T."/>
        </authorList>
    </citation>
    <scope>NUCLEOTIDE SEQUENCE</scope>
    <source>
        <strain evidence="4">CCGE1003</strain>
    </source>
</reference>
<proteinExistence type="inferred from homology"/>
<dbReference type="Pfam" id="PF13458">
    <property type="entry name" value="Peripla_BP_6"/>
    <property type="match status" value="1"/>
</dbReference>
<accession>E1T5U9</accession>
<dbReference type="eggNOG" id="COG0683">
    <property type="taxonomic scope" value="Bacteria"/>
</dbReference>
<sequence length="444" mass="47721">MRRAESVGSERVSRANARAWRERLPQFGPQQFRPQFKPQFKLQIRSQFTSRPAPRFTRLARAARGVATVCATLASLSPAIALAQVKIGLVLSLTGPAASLGIPARDTATMLPKQIGGQSVEYIVLDDASDTTQAVQDTKKLISENHVDAIIGSSITPNSLAMIDVVSDGTTPMISLASSAKIIEPVDAKRRWVFKTPQTDAMMASAIAEHASTRGVKTVAFIGQADALGETFYAEVAKFAQLHHMEMVASERFNRTDPSVTGQVLKILATRPDAVVVGAAGTPAALPPKTLRERGYKGLIYHNHGVGNNDFLRVCGADCNGTFLPASPVLVAAQLPADHPAKRLALDYIARFEALRGPGTVSAFGSYTWDAGMLLEHAVPVALKAASPGTPEFRRALRDALEATRGLADTNGVVNMSAADHLGLDQRARVMVEIRNGKWIYQPR</sequence>
<evidence type="ECO:0000259" key="3">
    <source>
        <dbReference type="Pfam" id="PF13458"/>
    </source>
</evidence>
<gene>
    <name evidence="4" type="ordered locus">BC1003_0222</name>
</gene>
<organism evidence="4">
    <name type="scientific">Burkholderia sp. (strain CCGE1003)</name>
    <dbReference type="NCBI Taxonomy" id="640512"/>
    <lineage>
        <taxon>Bacteria</taxon>
        <taxon>Pseudomonadati</taxon>
        <taxon>Pseudomonadota</taxon>
        <taxon>Betaproteobacteria</taxon>
        <taxon>Burkholderiales</taxon>
        <taxon>Burkholderiaceae</taxon>
        <taxon>Burkholderia</taxon>
    </lineage>
</organism>
<dbReference type="PANTHER" id="PTHR30483">
    <property type="entry name" value="LEUCINE-SPECIFIC-BINDING PROTEIN"/>
    <property type="match status" value="1"/>
</dbReference>
<keyword evidence="4" id="KW-0675">Receptor</keyword>
<dbReference type="InterPro" id="IPR028081">
    <property type="entry name" value="Leu-bd"/>
</dbReference>
<comment type="similarity">
    <text evidence="1">Belongs to the leucine-binding protein family.</text>
</comment>
<dbReference type="Gene3D" id="3.40.50.2300">
    <property type="match status" value="2"/>
</dbReference>
<feature type="domain" description="Leucine-binding protein" evidence="3">
    <location>
        <begin position="84"/>
        <end position="430"/>
    </location>
</feature>
<dbReference type="HOGENOM" id="CLU_027128_0_1_4"/>
<evidence type="ECO:0000256" key="2">
    <source>
        <dbReference type="ARBA" id="ARBA00022729"/>
    </source>
</evidence>
<dbReference type="InterPro" id="IPR028082">
    <property type="entry name" value="Peripla_BP_I"/>
</dbReference>
<evidence type="ECO:0000313" key="4">
    <source>
        <dbReference type="EMBL" id="ADN56226.1"/>
    </source>
</evidence>
<dbReference type="EMBL" id="CP002217">
    <property type="protein sequence ID" value="ADN56226.1"/>
    <property type="molecule type" value="Genomic_DNA"/>
</dbReference>
<protein>
    <submittedName>
        <fullName evidence="4">Extracellular ligand-binding receptor</fullName>
    </submittedName>
</protein>
<dbReference type="OrthoDB" id="5290698at2"/>